<protein>
    <submittedName>
        <fullName evidence="2">MarR family transcriptional regulator</fullName>
    </submittedName>
</protein>
<dbReference type="InterPro" id="IPR036388">
    <property type="entry name" value="WH-like_DNA-bd_sf"/>
</dbReference>
<dbReference type="PANTHER" id="PTHR33164">
    <property type="entry name" value="TRANSCRIPTIONAL REGULATOR, MARR FAMILY"/>
    <property type="match status" value="1"/>
</dbReference>
<dbReference type="EMBL" id="JANUGW010000005">
    <property type="protein sequence ID" value="MCS0581826.1"/>
    <property type="molecule type" value="Genomic_DNA"/>
</dbReference>
<dbReference type="PRINTS" id="PR00598">
    <property type="entry name" value="HTHMARR"/>
</dbReference>
<dbReference type="Gene3D" id="1.10.10.10">
    <property type="entry name" value="Winged helix-like DNA-binding domain superfamily/Winged helix DNA-binding domain"/>
    <property type="match status" value="1"/>
</dbReference>
<proteinExistence type="predicted"/>
<reference evidence="2 3" key="1">
    <citation type="submission" date="2022-08" db="EMBL/GenBank/DDBJ databases">
        <title>Reclassification of Massilia species as members of the genera Telluria, Duganella, Pseudoduganella, Mokoshia gen. nov. and Zemynaea gen. nov. using orthogonal and non-orthogonal genome-based approaches.</title>
        <authorList>
            <person name="Bowman J.P."/>
        </authorList>
    </citation>
    <scope>NUCLEOTIDE SEQUENCE [LARGE SCALE GENOMIC DNA]</scope>
    <source>
        <strain evidence="2 3">JCM 31316</strain>
    </source>
</reference>
<dbReference type="PANTHER" id="PTHR33164:SF107">
    <property type="entry name" value="TRANSCRIPTIONAL REGULATORY PROTEIN"/>
    <property type="match status" value="1"/>
</dbReference>
<name>A0ABT1ZPH9_9BURK</name>
<dbReference type="InterPro" id="IPR039422">
    <property type="entry name" value="MarR/SlyA-like"/>
</dbReference>
<gene>
    <name evidence="2" type="ORF">NX784_09500</name>
</gene>
<accession>A0ABT1ZPH9</accession>
<dbReference type="Proteomes" id="UP001204151">
    <property type="component" value="Unassembled WGS sequence"/>
</dbReference>
<dbReference type="RefSeq" id="WP_258816398.1">
    <property type="nucleotide sequence ID" value="NZ_JANUGW010000005.1"/>
</dbReference>
<evidence type="ECO:0000313" key="3">
    <source>
        <dbReference type="Proteomes" id="UP001204151"/>
    </source>
</evidence>
<keyword evidence="3" id="KW-1185">Reference proteome</keyword>
<feature type="domain" description="HTH marR-type" evidence="1">
    <location>
        <begin position="7"/>
        <end position="141"/>
    </location>
</feature>
<comment type="caution">
    <text evidence="2">The sequence shown here is derived from an EMBL/GenBank/DDBJ whole genome shotgun (WGS) entry which is preliminary data.</text>
</comment>
<evidence type="ECO:0000313" key="2">
    <source>
        <dbReference type="EMBL" id="MCS0581826.1"/>
    </source>
</evidence>
<sequence>MTAGKKPPRFVFLLNRAQKILQRWIETRPQAWDGISSAQAGLLFLLASRDGPATVGELAQGLQVAPAAVTNLTKRMQAAELIERVGDEADGRVTRVRLTPHGQDAARQAGAVLKGLNARLTAGFTADELDIVARWLMQVAALEDDLPRD</sequence>
<dbReference type="SMART" id="SM00347">
    <property type="entry name" value="HTH_MARR"/>
    <property type="match status" value="1"/>
</dbReference>
<dbReference type="SUPFAM" id="SSF46785">
    <property type="entry name" value="Winged helix' DNA-binding domain"/>
    <property type="match status" value="1"/>
</dbReference>
<dbReference type="Pfam" id="PF12802">
    <property type="entry name" value="MarR_2"/>
    <property type="match status" value="1"/>
</dbReference>
<evidence type="ECO:0000259" key="1">
    <source>
        <dbReference type="PROSITE" id="PS50995"/>
    </source>
</evidence>
<dbReference type="InterPro" id="IPR036390">
    <property type="entry name" value="WH_DNA-bd_sf"/>
</dbReference>
<dbReference type="PROSITE" id="PS50995">
    <property type="entry name" value="HTH_MARR_2"/>
    <property type="match status" value="1"/>
</dbReference>
<dbReference type="InterPro" id="IPR000835">
    <property type="entry name" value="HTH_MarR-typ"/>
</dbReference>
<organism evidence="2 3">
    <name type="scientific">Massilia pinisoli</name>
    <dbReference type="NCBI Taxonomy" id="1772194"/>
    <lineage>
        <taxon>Bacteria</taxon>
        <taxon>Pseudomonadati</taxon>
        <taxon>Pseudomonadota</taxon>
        <taxon>Betaproteobacteria</taxon>
        <taxon>Burkholderiales</taxon>
        <taxon>Oxalobacteraceae</taxon>
        <taxon>Telluria group</taxon>
        <taxon>Massilia</taxon>
    </lineage>
</organism>